<dbReference type="EMBL" id="CP035544">
    <property type="protein sequence ID" value="QBA64791.1"/>
    <property type="molecule type" value="Genomic_DNA"/>
</dbReference>
<name>A0A411EAN6_9FLAO</name>
<sequence>MKKVLVLILFLLSVIGLTAQNTLYSDTVYIDSYKMPRQITPDDLVDEIKTFLITRDYEIVEESPIETNGRQDSFEKNEASWLARTFLGRKVLKEYPFSIKHTLTFDQNKNGRNYVIIFSLASLDQKNLSEEILEDIQEQAMKSAENIAKDEFRELKKLVKEKGSGGSQN</sequence>
<dbReference type="Proteomes" id="UP000290889">
    <property type="component" value="Chromosome"/>
</dbReference>
<dbReference type="KEGG" id="mur:EQY75_09790"/>
<accession>A0A411EAN6</accession>
<dbReference type="AlphaFoldDB" id="A0A411EAN6"/>
<organism evidence="2 3">
    <name type="scientific">Muriicola soli</name>
    <dbReference type="NCBI Taxonomy" id="2507538"/>
    <lineage>
        <taxon>Bacteria</taxon>
        <taxon>Pseudomonadati</taxon>
        <taxon>Bacteroidota</taxon>
        <taxon>Flavobacteriia</taxon>
        <taxon>Flavobacteriales</taxon>
        <taxon>Flavobacteriaceae</taxon>
        <taxon>Muriicola</taxon>
    </lineage>
</organism>
<evidence type="ECO:0008006" key="4">
    <source>
        <dbReference type="Google" id="ProtNLM"/>
    </source>
</evidence>
<evidence type="ECO:0000313" key="2">
    <source>
        <dbReference type="EMBL" id="QBA64791.1"/>
    </source>
</evidence>
<proteinExistence type="predicted"/>
<evidence type="ECO:0000313" key="3">
    <source>
        <dbReference type="Proteomes" id="UP000290889"/>
    </source>
</evidence>
<reference evidence="2 3" key="1">
    <citation type="submission" date="2019-01" db="EMBL/GenBank/DDBJ databases">
        <title>Muriicola soli sp. nov., isolated from soil.</title>
        <authorList>
            <person name="Kang H.J."/>
            <person name="Kim S.B."/>
        </authorList>
    </citation>
    <scope>NUCLEOTIDE SEQUENCE [LARGE SCALE GENOMIC DNA]</scope>
    <source>
        <strain evidence="2 3">MMS17-SY002</strain>
    </source>
</reference>
<dbReference type="RefSeq" id="WP_129605438.1">
    <property type="nucleotide sequence ID" value="NZ_CP035544.1"/>
</dbReference>
<keyword evidence="3" id="KW-1185">Reference proteome</keyword>
<protein>
    <recommendedName>
        <fullName evidence="4">DUF4468 domain-containing protein</fullName>
    </recommendedName>
</protein>
<gene>
    <name evidence="2" type="ORF">EQY75_09790</name>
</gene>
<keyword evidence="1" id="KW-0732">Signal</keyword>
<feature type="chain" id="PRO_5019410323" description="DUF4468 domain-containing protein" evidence="1">
    <location>
        <begin position="20"/>
        <end position="169"/>
    </location>
</feature>
<feature type="signal peptide" evidence="1">
    <location>
        <begin position="1"/>
        <end position="19"/>
    </location>
</feature>
<evidence type="ECO:0000256" key="1">
    <source>
        <dbReference type="SAM" id="SignalP"/>
    </source>
</evidence>